<dbReference type="GO" id="GO:0004222">
    <property type="term" value="F:metalloendopeptidase activity"/>
    <property type="evidence" value="ECO:0007669"/>
    <property type="project" value="TreeGrafter"/>
</dbReference>
<evidence type="ECO:0000313" key="4">
    <source>
        <dbReference type="EMBL" id="TCL42454.1"/>
    </source>
</evidence>
<gene>
    <name evidence="4" type="ORF">EDD78_11080</name>
</gene>
<dbReference type="SUPFAM" id="SSF51261">
    <property type="entry name" value="Duplicated hybrid motif"/>
    <property type="match status" value="1"/>
</dbReference>
<dbReference type="InterPro" id="IPR011055">
    <property type="entry name" value="Dup_hybrid_motif"/>
</dbReference>
<dbReference type="Pfam" id="PF01476">
    <property type="entry name" value="LysM"/>
    <property type="match status" value="1"/>
</dbReference>
<dbReference type="InterPro" id="IPR018392">
    <property type="entry name" value="LysM"/>
</dbReference>
<dbReference type="PANTHER" id="PTHR21666:SF270">
    <property type="entry name" value="MUREIN HYDROLASE ACTIVATOR ENVC"/>
    <property type="match status" value="1"/>
</dbReference>
<dbReference type="Pfam" id="PF01551">
    <property type="entry name" value="Peptidase_M23"/>
    <property type="match status" value="1"/>
</dbReference>
<dbReference type="SMART" id="SM01208">
    <property type="entry name" value="G5"/>
    <property type="match status" value="1"/>
</dbReference>
<evidence type="ECO:0000256" key="1">
    <source>
        <dbReference type="ARBA" id="ARBA00022729"/>
    </source>
</evidence>
<sequence length="569" mass="62209">MSARELLEKIAVLLYAIVYKYCYLVGLFTQELLEGVVRFVSRHVRRAELRLIDFARALPPALSHLLHRLRRSLQRQRLRAGRTFGSVRVAAEQMRSGRGREGLRTFGRAGLELLRQLFPLLRTIVNLALPIAAILLLWQNVQLVGRQQYALRVAYAGETVGLIKNEAVYDRAVSQVEAKLQGSQQGTPIDFSANFELIPVGESDPLLDEYALSDKIIAASDNDITEAFGLYVDGSLIGAVAQKNTLPTLLAGLQDRYRTDDPTETVSFVRSVKVVEGLYPEGRVVDGETIGSLIDREVQGEVVYTVEAGDSPSLIAERFGIPLRQLLRNNPGIEESLLIGDEVVVDRAQPYMSVKISRVETYEEEIPYSTETSEDSSLLKGQRKVTREGENGLARVRASVTYVDDVETERNVLSRTPLREAVSEQVSVGTKLFAQTPGVYSSGTVSSNFVWPVVSARAYVSNGYYGYYGHGAIDIAAPYGSPIIASAPGTVVMATYSASGYGRHVMINHGDGVQTLYAHMSALAVGVGETVEQGQVIGYVGSTGNSTGNHCHFEIRVGGSKVNPMGYLP</sequence>
<dbReference type="CDD" id="cd12797">
    <property type="entry name" value="M23_peptidase"/>
    <property type="match status" value="1"/>
</dbReference>
<dbReference type="EMBL" id="SLUK01000010">
    <property type="protein sequence ID" value="TCL42454.1"/>
    <property type="molecule type" value="Genomic_DNA"/>
</dbReference>
<keyword evidence="5" id="KW-1185">Reference proteome</keyword>
<evidence type="ECO:0000313" key="5">
    <source>
        <dbReference type="Proteomes" id="UP000294682"/>
    </source>
</evidence>
<feature type="domain" description="G5" evidence="2">
    <location>
        <begin position="352"/>
        <end position="432"/>
    </location>
</feature>
<protein>
    <submittedName>
        <fullName evidence="4">Murein DD-endopeptidase MepM/ murein hydrolase activator NlpD</fullName>
    </submittedName>
</protein>
<keyword evidence="4" id="KW-0378">Hydrolase</keyword>
<dbReference type="PANTHER" id="PTHR21666">
    <property type="entry name" value="PEPTIDASE-RELATED"/>
    <property type="match status" value="1"/>
</dbReference>
<dbReference type="Gene3D" id="2.20.230.10">
    <property type="entry name" value="Resuscitation-promoting factor rpfb"/>
    <property type="match status" value="1"/>
</dbReference>
<dbReference type="InterPro" id="IPR036779">
    <property type="entry name" value="LysM_dom_sf"/>
</dbReference>
<dbReference type="InterPro" id="IPR011098">
    <property type="entry name" value="G5_dom"/>
</dbReference>
<dbReference type="Proteomes" id="UP000294682">
    <property type="component" value="Unassembled WGS sequence"/>
</dbReference>
<dbReference type="Gene3D" id="3.10.350.10">
    <property type="entry name" value="LysM domain"/>
    <property type="match status" value="1"/>
</dbReference>
<dbReference type="InterPro" id="IPR050570">
    <property type="entry name" value="Cell_wall_metabolism_enzyme"/>
</dbReference>
<feature type="domain" description="LysM" evidence="3">
    <location>
        <begin position="302"/>
        <end position="345"/>
    </location>
</feature>
<keyword evidence="1" id="KW-0732">Signal</keyword>
<organism evidence="4 5">
    <name type="scientific">Harryflintia acetispora</name>
    <dbReference type="NCBI Taxonomy" id="1849041"/>
    <lineage>
        <taxon>Bacteria</taxon>
        <taxon>Bacillati</taxon>
        <taxon>Bacillota</taxon>
        <taxon>Clostridia</taxon>
        <taxon>Eubacteriales</taxon>
        <taxon>Oscillospiraceae</taxon>
        <taxon>Harryflintia</taxon>
    </lineage>
</organism>
<name>A0A9X8UIP9_9FIRM</name>
<dbReference type="InterPro" id="IPR016047">
    <property type="entry name" value="M23ase_b-sheet_dom"/>
</dbReference>
<evidence type="ECO:0000259" key="3">
    <source>
        <dbReference type="PROSITE" id="PS51782"/>
    </source>
</evidence>
<dbReference type="Gene3D" id="2.70.70.10">
    <property type="entry name" value="Glucose Permease (Domain IIA)"/>
    <property type="match status" value="1"/>
</dbReference>
<comment type="caution">
    <text evidence="4">The sequence shown here is derived from an EMBL/GenBank/DDBJ whole genome shotgun (WGS) entry which is preliminary data.</text>
</comment>
<dbReference type="CDD" id="cd00118">
    <property type="entry name" value="LysM"/>
    <property type="match status" value="1"/>
</dbReference>
<dbReference type="SUPFAM" id="SSF54106">
    <property type="entry name" value="LysM domain"/>
    <property type="match status" value="1"/>
</dbReference>
<dbReference type="AlphaFoldDB" id="A0A9X8UIP9"/>
<dbReference type="RefSeq" id="WP_165873202.1">
    <property type="nucleotide sequence ID" value="NZ_SLUK01000010.1"/>
</dbReference>
<proteinExistence type="predicted"/>
<accession>A0A9X8UIP9</accession>
<dbReference type="PROSITE" id="PS51782">
    <property type="entry name" value="LYSM"/>
    <property type="match status" value="1"/>
</dbReference>
<dbReference type="Pfam" id="PF07501">
    <property type="entry name" value="G5"/>
    <property type="match status" value="1"/>
</dbReference>
<dbReference type="PROSITE" id="PS51109">
    <property type="entry name" value="G5"/>
    <property type="match status" value="1"/>
</dbReference>
<reference evidence="4 5" key="1">
    <citation type="submission" date="2019-03" db="EMBL/GenBank/DDBJ databases">
        <title>Genomic Encyclopedia of Type Strains, Phase IV (KMG-IV): sequencing the most valuable type-strain genomes for metagenomic binning, comparative biology and taxonomic classification.</title>
        <authorList>
            <person name="Goeker M."/>
        </authorList>
    </citation>
    <scope>NUCLEOTIDE SEQUENCE [LARGE SCALE GENOMIC DNA]</scope>
    <source>
        <strain evidence="4 5">DSM 100433</strain>
    </source>
</reference>
<evidence type="ECO:0000259" key="2">
    <source>
        <dbReference type="PROSITE" id="PS51109"/>
    </source>
</evidence>